<dbReference type="RefSeq" id="WP_119670730.1">
    <property type="nucleotide sequence ID" value="NZ_QXED01000009.1"/>
</dbReference>
<dbReference type="PANTHER" id="PTHR39328">
    <property type="entry name" value="BLL2871 PROTEIN"/>
    <property type="match status" value="1"/>
</dbReference>
<protein>
    <submittedName>
        <fullName evidence="2">DUF1028 domain-containing protein</fullName>
    </submittedName>
</protein>
<dbReference type="Proteomes" id="UP000283523">
    <property type="component" value="Unassembled WGS sequence"/>
</dbReference>
<feature type="signal peptide" evidence="1">
    <location>
        <begin position="1"/>
        <end position="19"/>
    </location>
</feature>
<dbReference type="Pfam" id="PF06267">
    <property type="entry name" value="DUF1028"/>
    <property type="match status" value="1"/>
</dbReference>
<dbReference type="AlphaFoldDB" id="A0A418M0J6"/>
<name>A0A418M0J6_9BACT</name>
<reference evidence="2 3" key="1">
    <citation type="submission" date="2018-08" db="EMBL/GenBank/DDBJ databases">
        <title>Fibrisoma montanum sp. nov., isolated from Danxia mountain soil.</title>
        <authorList>
            <person name="Huang Y."/>
        </authorList>
    </citation>
    <scope>NUCLEOTIDE SEQUENCE [LARGE SCALE GENOMIC DNA]</scope>
    <source>
        <strain evidence="2 3">HYT19</strain>
    </source>
</reference>
<proteinExistence type="predicted"/>
<organism evidence="2 3">
    <name type="scientific">Fibrisoma montanum</name>
    <dbReference type="NCBI Taxonomy" id="2305895"/>
    <lineage>
        <taxon>Bacteria</taxon>
        <taxon>Pseudomonadati</taxon>
        <taxon>Bacteroidota</taxon>
        <taxon>Cytophagia</taxon>
        <taxon>Cytophagales</taxon>
        <taxon>Spirosomataceae</taxon>
        <taxon>Fibrisoma</taxon>
    </lineage>
</organism>
<dbReference type="InterPro" id="IPR010430">
    <property type="entry name" value="DUF1028"/>
</dbReference>
<evidence type="ECO:0000313" key="2">
    <source>
        <dbReference type="EMBL" id="RIV19019.1"/>
    </source>
</evidence>
<feature type="chain" id="PRO_5019174626" evidence="1">
    <location>
        <begin position="20"/>
        <end position="236"/>
    </location>
</feature>
<dbReference type="OrthoDB" id="9790012at2"/>
<comment type="caution">
    <text evidence="2">The sequence shown here is derived from an EMBL/GenBank/DDBJ whole genome shotgun (WGS) entry which is preliminary data.</text>
</comment>
<dbReference type="InterPro" id="IPR029055">
    <property type="entry name" value="Ntn_hydrolases_N"/>
</dbReference>
<sequence>MKRVATLLVLLSIHLSAFATWSIIIIDPKTGEIGIAGASCTHSCRGIARIAPGKGAIVVQAMSNSDARKKGLQMIIDHRSPEEIIQALRAPEFDPERQQYAIVSTKYLDTPMTYTGKATTSYTGALTAKGVSVQGNTLASARELKAIMDAVVNGQNDQLSINEILMRALEAGSEAGGDKRCGEQRATCAFLMVAKPDDKPGKLYMDLEFFGQKRGGMNAVHLLRGKYEKWKRKHSV</sequence>
<dbReference type="Gene3D" id="3.60.20.10">
    <property type="entry name" value="Glutamine Phosphoribosylpyrophosphate, subunit 1, domain 1"/>
    <property type="match status" value="1"/>
</dbReference>
<dbReference type="EMBL" id="QXED01000009">
    <property type="protein sequence ID" value="RIV19019.1"/>
    <property type="molecule type" value="Genomic_DNA"/>
</dbReference>
<keyword evidence="3" id="KW-1185">Reference proteome</keyword>
<dbReference type="SUPFAM" id="SSF56235">
    <property type="entry name" value="N-terminal nucleophile aminohydrolases (Ntn hydrolases)"/>
    <property type="match status" value="1"/>
</dbReference>
<evidence type="ECO:0000313" key="3">
    <source>
        <dbReference type="Proteomes" id="UP000283523"/>
    </source>
</evidence>
<accession>A0A418M0J6</accession>
<evidence type="ECO:0000256" key="1">
    <source>
        <dbReference type="SAM" id="SignalP"/>
    </source>
</evidence>
<gene>
    <name evidence="2" type="ORF">DYU11_26330</name>
</gene>
<keyword evidence="1" id="KW-0732">Signal</keyword>
<dbReference type="PANTHER" id="PTHR39328:SF1">
    <property type="entry name" value="BLL2871 PROTEIN"/>
    <property type="match status" value="1"/>
</dbReference>